<accession>A0AAD6UTZ6</accession>
<dbReference type="AlphaFoldDB" id="A0AAD6UTZ6"/>
<keyword evidence="3" id="KW-1185">Reference proteome</keyword>
<name>A0AAD6UTZ6_9AGAR</name>
<gene>
    <name evidence="2" type="ORF">GGX14DRAFT_529265</name>
</gene>
<dbReference type="PANTHER" id="PTHR35870">
    <property type="entry name" value="PROTEIN, PUTATIVE (AFU_ORTHOLOGUE AFUA_5G03330)-RELATED"/>
    <property type="match status" value="1"/>
</dbReference>
<evidence type="ECO:0008006" key="4">
    <source>
        <dbReference type="Google" id="ProtNLM"/>
    </source>
</evidence>
<protein>
    <recommendedName>
        <fullName evidence="4">Oxidoreductase AflY</fullName>
    </recommendedName>
</protein>
<dbReference type="InterPro" id="IPR025337">
    <property type="entry name" value="Questin_oxidase-like"/>
</dbReference>
<dbReference type="Proteomes" id="UP001219525">
    <property type="component" value="Unassembled WGS sequence"/>
</dbReference>
<organism evidence="2 3">
    <name type="scientific">Mycena pura</name>
    <dbReference type="NCBI Taxonomy" id="153505"/>
    <lineage>
        <taxon>Eukaryota</taxon>
        <taxon>Fungi</taxon>
        <taxon>Dikarya</taxon>
        <taxon>Basidiomycota</taxon>
        <taxon>Agaricomycotina</taxon>
        <taxon>Agaricomycetes</taxon>
        <taxon>Agaricomycetidae</taxon>
        <taxon>Agaricales</taxon>
        <taxon>Marasmiineae</taxon>
        <taxon>Mycenaceae</taxon>
        <taxon>Mycena</taxon>
    </lineage>
</organism>
<proteinExistence type="predicted"/>
<comment type="caution">
    <text evidence="2">The sequence shown here is derived from an EMBL/GenBank/DDBJ whole genome shotgun (WGS) entry which is preliminary data.</text>
</comment>
<reference evidence="2" key="1">
    <citation type="submission" date="2023-03" db="EMBL/GenBank/DDBJ databases">
        <title>Massive genome expansion in bonnet fungi (Mycena s.s.) driven by repeated elements and novel gene families across ecological guilds.</title>
        <authorList>
            <consortium name="Lawrence Berkeley National Laboratory"/>
            <person name="Harder C.B."/>
            <person name="Miyauchi S."/>
            <person name="Viragh M."/>
            <person name="Kuo A."/>
            <person name="Thoen E."/>
            <person name="Andreopoulos B."/>
            <person name="Lu D."/>
            <person name="Skrede I."/>
            <person name="Drula E."/>
            <person name="Henrissat B."/>
            <person name="Morin E."/>
            <person name="Kohler A."/>
            <person name="Barry K."/>
            <person name="LaButti K."/>
            <person name="Morin E."/>
            <person name="Salamov A."/>
            <person name="Lipzen A."/>
            <person name="Mereny Z."/>
            <person name="Hegedus B."/>
            <person name="Baldrian P."/>
            <person name="Stursova M."/>
            <person name="Weitz H."/>
            <person name="Taylor A."/>
            <person name="Grigoriev I.V."/>
            <person name="Nagy L.G."/>
            <person name="Martin F."/>
            <person name="Kauserud H."/>
        </authorList>
    </citation>
    <scope>NUCLEOTIDE SEQUENCE</scope>
    <source>
        <strain evidence="2">9144</strain>
    </source>
</reference>
<dbReference type="Pfam" id="PF14027">
    <property type="entry name" value="Questin_oxidase"/>
    <property type="match status" value="1"/>
</dbReference>
<evidence type="ECO:0000256" key="1">
    <source>
        <dbReference type="ARBA" id="ARBA00023002"/>
    </source>
</evidence>
<dbReference type="PANTHER" id="PTHR35870:SF1">
    <property type="entry name" value="PROTEIN, PUTATIVE (AFU_ORTHOLOGUE AFUA_5G03330)-RELATED"/>
    <property type="match status" value="1"/>
</dbReference>
<keyword evidence="1" id="KW-0560">Oxidoreductase</keyword>
<evidence type="ECO:0000313" key="3">
    <source>
        <dbReference type="Proteomes" id="UP001219525"/>
    </source>
</evidence>
<dbReference type="GO" id="GO:0016491">
    <property type="term" value="F:oxidoreductase activity"/>
    <property type="evidence" value="ECO:0007669"/>
    <property type="project" value="UniProtKB-KW"/>
</dbReference>
<sequence>MDSLPVQQLKPGLVNLPGATPASAALVSTLLHDDFLTHHCYFNDLHFHNHLSHHVLSLHDLGAPPECIQSMFDRDAALQRPLLHGKADAKTGAKADAISIANWTSHMGESNAPMYADYLAFFSSEIATHGVPSTLARFVFSPEANGNGTLMLARLFGGLMHPLIFIGFGVEFGLDFLVAQGLAIAALTTPEGASVIADTPAGLPEIKAGPPTTLLALLREVYDTPALQPVPYAEGHDPRTLQLDAARSAALRAIYAKWTFPTAPDPGPAADGDADADVSSKIDECMWQAALLLGATGRPARAPRPDFFLMHVLTSAIALRPIARVLAAPRHRAQLLHAHARAAAHFVVLRGRPRIDCALVMAYPAEPAPPARAPTSASAAPAPGAGGSAWLPLLHNACAHPEPHVVKAVRVLFHCAQRLGHTRARGVPGAVDAAGAETHAGAADLDGTLFVRVAGALTQVLGWVAHGDAERFWDFSGVGWDEAWREAQAKD</sequence>
<dbReference type="EMBL" id="JARJCW010000153">
    <property type="protein sequence ID" value="KAJ7190280.1"/>
    <property type="molecule type" value="Genomic_DNA"/>
</dbReference>
<evidence type="ECO:0000313" key="2">
    <source>
        <dbReference type="EMBL" id="KAJ7190280.1"/>
    </source>
</evidence>